<reference evidence="1" key="1">
    <citation type="submission" date="2020-07" db="EMBL/GenBank/DDBJ databases">
        <title>Multicomponent nature underlies the extraordinary mechanical properties of spider dragline silk.</title>
        <authorList>
            <person name="Kono N."/>
            <person name="Nakamura H."/>
            <person name="Mori M."/>
            <person name="Yoshida Y."/>
            <person name="Ohtoshi R."/>
            <person name="Malay A.D."/>
            <person name="Moran D.A.P."/>
            <person name="Tomita M."/>
            <person name="Numata K."/>
            <person name="Arakawa K."/>
        </authorList>
    </citation>
    <scope>NUCLEOTIDE SEQUENCE</scope>
</reference>
<dbReference type="Proteomes" id="UP000887116">
    <property type="component" value="Unassembled WGS sequence"/>
</dbReference>
<evidence type="ECO:0000313" key="1">
    <source>
        <dbReference type="EMBL" id="GFQ78236.1"/>
    </source>
</evidence>
<organism evidence="1 2">
    <name type="scientific">Trichonephila clavata</name>
    <name type="common">Joro spider</name>
    <name type="synonym">Nephila clavata</name>
    <dbReference type="NCBI Taxonomy" id="2740835"/>
    <lineage>
        <taxon>Eukaryota</taxon>
        <taxon>Metazoa</taxon>
        <taxon>Ecdysozoa</taxon>
        <taxon>Arthropoda</taxon>
        <taxon>Chelicerata</taxon>
        <taxon>Arachnida</taxon>
        <taxon>Araneae</taxon>
        <taxon>Araneomorphae</taxon>
        <taxon>Entelegynae</taxon>
        <taxon>Araneoidea</taxon>
        <taxon>Nephilidae</taxon>
        <taxon>Trichonephila</taxon>
    </lineage>
</organism>
<sequence length="119" mass="13991">MKNKHRRRQQAKHQQLWPRRTRQYPRAACLSITRDWHSCCTGWLYAPRWTRDYLKTVGKAMDNTDVQQIALKGRFAEWYFKTCLPKDVMFKSIGRRLSAAKTSTTAHGCARGSQSLKFL</sequence>
<name>A0A8X6FFM6_TRICU</name>
<comment type="caution">
    <text evidence="1">The sequence shown here is derived from an EMBL/GenBank/DDBJ whole genome shotgun (WGS) entry which is preliminary data.</text>
</comment>
<protein>
    <submittedName>
        <fullName evidence="1">Uncharacterized protein</fullName>
    </submittedName>
</protein>
<dbReference type="AlphaFoldDB" id="A0A8X6FFM6"/>
<gene>
    <name evidence="1" type="ORF">TNCT_396691</name>
</gene>
<evidence type="ECO:0000313" key="2">
    <source>
        <dbReference type="Proteomes" id="UP000887116"/>
    </source>
</evidence>
<accession>A0A8X6FFM6</accession>
<keyword evidence="2" id="KW-1185">Reference proteome</keyword>
<proteinExistence type="predicted"/>
<dbReference type="EMBL" id="BMAO01031870">
    <property type="protein sequence ID" value="GFQ78236.1"/>
    <property type="molecule type" value="Genomic_DNA"/>
</dbReference>